<dbReference type="GO" id="GO:0006508">
    <property type="term" value="P:proteolysis"/>
    <property type="evidence" value="ECO:0007669"/>
    <property type="project" value="UniProtKB-KW"/>
</dbReference>
<sequence>MQRRAADGEDASMSQRVADATTDAVPVRQVADVILSFGLELPTVPAPRRPRRSSGAHRLADAPARPHMGTDPGAESGASRTVTVAPEVLAKARRLAFGPPLPPIPDQRGSRTPAADDAWAPTTAVPAPRRHRDDVAPHTTVLPLQTRGPVDDDPWAPGAPSGATRFVAGPDRSDEPETDPFGFDATAVTAAADVHRPIRDTADRDDDTALVTQDEPYPDIDRPVAGGRTDLGNARRGRSTRQLAVVTASMASVAIVGAAAAAVVSLSNSGPAPADNASSDLDLAHQAALPKAPDTVQAQTPPEVPPTTRTQPTTGDRKGAAASAPDAGTDHDNATGNSTSTRTTTTTTRAPAAARAVPAVTASGNSAAAAQVALQQIGKPYKWGSAGPSAFDCSGLVHYAFQQMGVTLPRTAAAMSQVGTPVSKSELKPGDLVFFYSPVSHVAIYVGDGKVVNATTDGEPVQVSPLSDFPMTSARRV</sequence>
<keyword evidence="4" id="KW-0788">Thiol protease</keyword>
<dbReference type="GO" id="GO:0008234">
    <property type="term" value="F:cysteine-type peptidase activity"/>
    <property type="evidence" value="ECO:0007669"/>
    <property type="project" value="UniProtKB-KW"/>
</dbReference>
<keyword evidence="9" id="KW-1185">Reference proteome</keyword>
<keyword evidence="6" id="KW-1133">Transmembrane helix</keyword>
<evidence type="ECO:0000313" key="9">
    <source>
        <dbReference type="Proteomes" id="UP000321685"/>
    </source>
</evidence>
<evidence type="ECO:0000256" key="5">
    <source>
        <dbReference type="SAM" id="MobiDB-lite"/>
    </source>
</evidence>
<reference evidence="8 9" key="1">
    <citation type="submission" date="2019-07" db="EMBL/GenBank/DDBJ databases">
        <title>Whole genome shotgun sequence of Pseudonocardia sulfidoxydans NBRC 16205.</title>
        <authorList>
            <person name="Hosoyama A."/>
            <person name="Uohara A."/>
            <person name="Ohji S."/>
            <person name="Ichikawa N."/>
        </authorList>
    </citation>
    <scope>NUCLEOTIDE SEQUENCE [LARGE SCALE GENOMIC DNA]</scope>
    <source>
        <strain evidence="8 9">NBRC 16205</strain>
    </source>
</reference>
<proteinExistence type="inferred from homology"/>
<dbReference type="Proteomes" id="UP000321685">
    <property type="component" value="Unassembled WGS sequence"/>
</dbReference>
<feature type="region of interest" description="Disordered" evidence="5">
    <location>
        <begin position="143"/>
        <end position="177"/>
    </location>
</feature>
<dbReference type="PANTHER" id="PTHR47359:SF3">
    <property type="entry name" value="NLP_P60 DOMAIN-CONTAINING PROTEIN-RELATED"/>
    <property type="match status" value="1"/>
</dbReference>
<comment type="similarity">
    <text evidence="1">Belongs to the peptidase C40 family.</text>
</comment>
<keyword evidence="2" id="KW-0645">Protease</keyword>
<evidence type="ECO:0000313" key="8">
    <source>
        <dbReference type="EMBL" id="GEL26272.1"/>
    </source>
</evidence>
<evidence type="ECO:0000256" key="1">
    <source>
        <dbReference type="ARBA" id="ARBA00007074"/>
    </source>
</evidence>
<dbReference type="InterPro" id="IPR038765">
    <property type="entry name" value="Papain-like_cys_pep_sf"/>
</dbReference>
<feature type="region of interest" description="Disordered" evidence="5">
    <location>
        <begin position="42"/>
        <end position="81"/>
    </location>
</feature>
<feature type="region of interest" description="Disordered" evidence="5">
    <location>
        <begin position="96"/>
        <end position="119"/>
    </location>
</feature>
<dbReference type="Pfam" id="PF00877">
    <property type="entry name" value="NLPC_P60"/>
    <property type="match status" value="1"/>
</dbReference>
<evidence type="ECO:0000256" key="4">
    <source>
        <dbReference type="ARBA" id="ARBA00022807"/>
    </source>
</evidence>
<dbReference type="InterPro" id="IPR051794">
    <property type="entry name" value="PG_Endopeptidase_C40"/>
</dbReference>
<name>A0A511DN96_9PSEU</name>
<organism evidence="8 9">
    <name type="scientific">Pseudonocardia sulfidoxydans NBRC 16205</name>
    <dbReference type="NCBI Taxonomy" id="1223511"/>
    <lineage>
        <taxon>Bacteria</taxon>
        <taxon>Bacillati</taxon>
        <taxon>Actinomycetota</taxon>
        <taxon>Actinomycetes</taxon>
        <taxon>Pseudonocardiales</taxon>
        <taxon>Pseudonocardiaceae</taxon>
        <taxon>Pseudonocardia</taxon>
    </lineage>
</organism>
<feature type="region of interest" description="Disordered" evidence="5">
    <location>
        <begin position="292"/>
        <end position="357"/>
    </location>
</feature>
<feature type="compositionally biased region" description="Low complexity" evidence="5">
    <location>
        <begin position="334"/>
        <end position="357"/>
    </location>
</feature>
<feature type="region of interest" description="Disordered" evidence="5">
    <location>
        <begin position="1"/>
        <end position="24"/>
    </location>
</feature>
<accession>A0A511DN96</accession>
<feature type="region of interest" description="Disordered" evidence="5">
    <location>
        <begin position="212"/>
        <end position="239"/>
    </location>
</feature>
<dbReference type="PROSITE" id="PS51935">
    <property type="entry name" value="NLPC_P60"/>
    <property type="match status" value="1"/>
</dbReference>
<evidence type="ECO:0000256" key="2">
    <source>
        <dbReference type="ARBA" id="ARBA00022670"/>
    </source>
</evidence>
<keyword evidence="6" id="KW-0472">Membrane</keyword>
<comment type="caution">
    <text evidence="8">The sequence shown here is derived from an EMBL/GenBank/DDBJ whole genome shotgun (WGS) entry which is preliminary data.</text>
</comment>
<dbReference type="SUPFAM" id="SSF54001">
    <property type="entry name" value="Cysteine proteinases"/>
    <property type="match status" value="1"/>
</dbReference>
<feature type="domain" description="NlpC/P60" evidence="7">
    <location>
        <begin position="363"/>
        <end position="477"/>
    </location>
</feature>
<protein>
    <recommendedName>
        <fullName evidence="7">NlpC/P60 domain-containing protein</fullName>
    </recommendedName>
</protein>
<feature type="transmembrane region" description="Helical" evidence="6">
    <location>
        <begin position="243"/>
        <end position="266"/>
    </location>
</feature>
<evidence type="ECO:0000256" key="6">
    <source>
        <dbReference type="SAM" id="Phobius"/>
    </source>
</evidence>
<dbReference type="EMBL" id="BJVJ01000082">
    <property type="protein sequence ID" value="GEL26272.1"/>
    <property type="molecule type" value="Genomic_DNA"/>
</dbReference>
<dbReference type="InterPro" id="IPR000064">
    <property type="entry name" value="NLP_P60_dom"/>
</dbReference>
<dbReference type="AlphaFoldDB" id="A0A511DN96"/>
<gene>
    <name evidence="8" type="ORF">PSU4_52260</name>
</gene>
<evidence type="ECO:0000256" key="3">
    <source>
        <dbReference type="ARBA" id="ARBA00022801"/>
    </source>
</evidence>
<keyword evidence="3" id="KW-0378">Hydrolase</keyword>
<dbReference type="Gene3D" id="3.90.1720.10">
    <property type="entry name" value="endopeptidase domain like (from Nostoc punctiforme)"/>
    <property type="match status" value="1"/>
</dbReference>
<keyword evidence="6" id="KW-0812">Transmembrane</keyword>
<evidence type="ECO:0000259" key="7">
    <source>
        <dbReference type="PROSITE" id="PS51935"/>
    </source>
</evidence>
<dbReference type="PANTHER" id="PTHR47359">
    <property type="entry name" value="PEPTIDOGLYCAN DL-ENDOPEPTIDASE CWLO"/>
    <property type="match status" value="1"/>
</dbReference>